<evidence type="ECO:0000313" key="14">
    <source>
        <dbReference type="Proteomes" id="UP000198724"/>
    </source>
</evidence>
<dbReference type="SUPFAM" id="SSF53223">
    <property type="entry name" value="Aminoacid dehydrogenase-like, N-terminal domain"/>
    <property type="match status" value="1"/>
</dbReference>
<dbReference type="Pfam" id="PF00390">
    <property type="entry name" value="malic"/>
    <property type="match status" value="1"/>
</dbReference>
<evidence type="ECO:0000259" key="11">
    <source>
        <dbReference type="SMART" id="SM00919"/>
    </source>
</evidence>
<dbReference type="FunFam" id="3.40.50.720:FF:000095">
    <property type="entry name" value="NADP-dependent malic enzyme"/>
    <property type="match status" value="1"/>
</dbReference>
<dbReference type="GO" id="GO:0051287">
    <property type="term" value="F:NAD binding"/>
    <property type="evidence" value="ECO:0007669"/>
    <property type="project" value="InterPro"/>
</dbReference>
<keyword evidence="10" id="KW-0521">NADP</keyword>
<dbReference type="PANTHER" id="PTHR43237:SF4">
    <property type="entry name" value="NADP-DEPENDENT MALIC ENZYME"/>
    <property type="match status" value="1"/>
</dbReference>
<dbReference type="InterPro" id="IPR012188">
    <property type="entry name" value="ME_PTA"/>
</dbReference>
<evidence type="ECO:0000256" key="8">
    <source>
        <dbReference type="PIRSR" id="PIRSR036684-1"/>
    </source>
</evidence>
<evidence type="ECO:0000256" key="3">
    <source>
        <dbReference type="ARBA" id="ARBA00007686"/>
    </source>
</evidence>
<evidence type="ECO:0000256" key="1">
    <source>
        <dbReference type="ARBA" id="ARBA00001936"/>
    </source>
</evidence>
<feature type="binding site" evidence="9">
    <location>
        <position position="160"/>
    </location>
    <ligand>
        <name>a divalent metal cation</name>
        <dbReference type="ChEBI" id="CHEBI:60240"/>
    </ligand>
</feature>
<dbReference type="STRING" id="1436961.SAMN05421739_102743"/>
<proteinExistence type="inferred from homology"/>
<keyword evidence="7" id="KW-0511">Multifunctional enzyme</keyword>
<feature type="domain" description="Malic enzyme NAD-binding" evidence="11">
    <location>
        <begin position="187"/>
        <end position="423"/>
    </location>
</feature>
<dbReference type="Gene3D" id="3.40.50.720">
    <property type="entry name" value="NAD(P)-binding Rossmann-like Domain"/>
    <property type="match status" value="1"/>
</dbReference>
<dbReference type="Pfam" id="PF01515">
    <property type="entry name" value="PTA_PTB"/>
    <property type="match status" value="1"/>
</dbReference>
<dbReference type="CDD" id="cd05311">
    <property type="entry name" value="NAD_bind_2_malic_enz"/>
    <property type="match status" value="1"/>
</dbReference>
<dbReference type="Proteomes" id="UP000198724">
    <property type="component" value="Unassembled WGS sequence"/>
</dbReference>
<dbReference type="FunFam" id="3.40.50.10380:FF:000003">
    <property type="entry name" value="NADP-dependent malic enzyme"/>
    <property type="match status" value="1"/>
</dbReference>
<evidence type="ECO:0000256" key="10">
    <source>
        <dbReference type="PIRSR" id="PIRSR036684-3"/>
    </source>
</evidence>
<organism evidence="13 14">
    <name type="scientific">Pontibacter chinhatensis</name>
    <dbReference type="NCBI Taxonomy" id="1436961"/>
    <lineage>
        <taxon>Bacteria</taxon>
        <taxon>Pseudomonadati</taxon>
        <taxon>Bacteroidota</taxon>
        <taxon>Cytophagia</taxon>
        <taxon>Cytophagales</taxon>
        <taxon>Hymenobacteraceae</taxon>
        <taxon>Pontibacter</taxon>
    </lineage>
</organism>
<evidence type="ECO:0000256" key="5">
    <source>
        <dbReference type="ARBA" id="ARBA00022723"/>
    </source>
</evidence>
<dbReference type="SUPFAM" id="SSF53659">
    <property type="entry name" value="Isocitrate/Isopropylmalate dehydrogenase-like"/>
    <property type="match status" value="1"/>
</dbReference>
<dbReference type="InterPro" id="IPR012301">
    <property type="entry name" value="Malic_N_dom"/>
</dbReference>
<dbReference type="Gene3D" id="3.40.50.10750">
    <property type="entry name" value="Isocitrate/Isopropylmalate dehydrogenase-like"/>
    <property type="match status" value="1"/>
</dbReference>
<dbReference type="InterPro" id="IPR051674">
    <property type="entry name" value="Malate_Decarboxylase"/>
</dbReference>
<evidence type="ECO:0000259" key="12">
    <source>
        <dbReference type="SMART" id="SM01274"/>
    </source>
</evidence>
<dbReference type="SUPFAM" id="SSF51735">
    <property type="entry name" value="NAD(P)-binding Rossmann-fold domains"/>
    <property type="match status" value="1"/>
</dbReference>
<protein>
    <submittedName>
        <fullName evidence="13">Allosteric NADP-dependent malic enzyme</fullName>
    </submittedName>
</protein>
<dbReference type="InterPro" id="IPR045213">
    <property type="entry name" value="Malic_NAD-bd_bact_type"/>
</dbReference>
<gene>
    <name evidence="13" type="ORF">SAMN05421739_102743</name>
</gene>
<feature type="binding site" evidence="9">
    <location>
        <position position="161"/>
    </location>
    <ligand>
        <name>a divalent metal cation</name>
        <dbReference type="ChEBI" id="CHEBI:60240"/>
    </ligand>
</feature>
<feature type="binding site" evidence="10">
    <location>
        <position position="186"/>
    </location>
    <ligand>
        <name>a divalent metal cation</name>
        <dbReference type="ChEBI" id="CHEBI:60240"/>
    </ligand>
</feature>
<dbReference type="InterPro" id="IPR002505">
    <property type="entry name" value="PTA_PTB"/>
</dbReference>
<dbReference type="EMBL" id="FOOT01000002">
    <property type="protein sequence ID" value="SFG51304.1"/>
    <property type="molecule type" value="Genomic_DNA"/>
</dbReference>
<dbReference type="InterPro" id="IPR037062">
    <property type="entry name" value="Malic_N_dom_sf"/>
</dbReference>
<keyword evidence="5 9" id="KW-0479">Metal-binding</keyword>
<accession>A0A1I2SES2</accession>
<evidence type="ECO:0000256" key="4">
    <source>
        <dbReference type="ARBA" id="ARBA00008756"/>
    </source>
</evidence>
<dbReference type="PIRSF" id="PIRSF036684">
    <property type="entry name" value="ME_PTA"/>
    <property type="match status" value="1"/>
</dbReference>
<dbReference type="Gene3D" id="3.40.50.10380">
    <property type="entry name" value="Malic enzyme, N-terminal domain"/>
    <property type="match status" value="1"/>
</dbReference>
<dbReference type="GO" id="GO:0046872">
    <property type="term" value="F:metal ion binding"/>
    <property type="evidence" value="ECO:0007669"/>
    <property type="project" value="UniProtKB-KW"/>
</dbReference>
<feature type="domain" description="Malic enzyme N-terminal" evidence="12">
    <location>
        <begin position="42"/>
        <end position="175"/>
    </location>
</feature>
<evidence type="ECO:0000313" key="13">
    <source>
        <dbReference type="EMBL" id="SFG51304.1"/>
    </source>
</evidence>
<keyword evidence="14" id="KW-1185">Reference proteome</keyword>
<dbReference type="Gene3D" id="3.40.50.10950">
    <property type="match status" value="1"/>
</dbReference>
<dbReference type="InterPro" id="IPR042113">
    <property type="entry name" value="P_AcTrfase_dom1"/>
</dbReference>
<feature type="binding site" evidence="10">
    <location>
        <begin position="100"/>
        <end position="107"/>
    </location>
    <ligand>
        <name>NADP(+)</name>
        <dbReference type="ChEBI" id="CHEBI:58349"/>
    </ligand>
</feature>
<comment type="similarity">
    <text evidence="3">In the N-terminal section; belongs to the malic enzymes family.</text>
</comment>
<dbReference type="Pfam" id="PF03949">
    <property type="entry name" value="Malic_M"/>
    <property type="match status" value="1"/>
</dbReference>
<feature type="binding site" evidence="10">
    <location>
        <position position="310"/>
    </location>
    <ligand>
        <name>a divalent metal cation</name>
        <dbReference type="ChEBI" id="CHEBI:60240"/>
    </ligand>
</feature>
<dbReference type="GO" id="GO:0016746">
    <property type="term" value="F:acyltransferase activity"/>
    <property type="evidence" value="ECO:0007669"/>
    <property type="project" value="InterPro"/>
</dbReference>
<dbReference type="InterPro" id="IPR036291">
    <property type="entry name" value="NAD(P)-bd_dom_sf"/>
</dbReference>
<dbReference type="SMART" id="SM00919">
    <property type="entry name" value="Malic_M"/>
    <property type="match status" value="1"/>
</dbReference>
<name>A0A1I2SES2_9BACT</name>
<evidence type="ECO:0000256" key="6">
    <source>
        <dbReference type="ARBA" id="ARBA00023002"/>
    </source>
</evidence>
<comment type="cofactor">
    <cofactor evidence="1">
        <name>Mn(2+)</name>
        <dbReference type="ChEBI" id="CHEBI:29035"/>
    </cofactor>
</comment>
<evidence type="ECO:0000256" key="7">
    <source>
        <dbReference type="ARBA" id="ARBA00023268"/>
    </source>
</evidence>
<comment type="similarity">
    <text evidence="4">In the C-terminal section; belongs to the phosphate acetyltransferase and butyryltransferase family.</text>
</comment>
<dbReference type="InterPro" id="IPR046346">
    <property type="entry name" value="Aminoacid_DH-like_N_sf"/>
</dbReference>
<dbReference type="GO" id="GO:0016616">
    <property type="term" value="F:oxidoreductase activity, acting on the CH-OH group of donors, NAD or NADP as acceptor"/>
    <property type="evidence" value="ECO:0007669"/>
    <property type="project" value="InterPro"/>
</dbReference>
<dbReference type="SMART" id="SM01274">
    <property type="entry name" value="malic"/>
    <property type="match status" value="1"/>
</dbReference>
<reference evidence="14" key="1">
    <citation type="submission" date="2016-10" db="EMBL/GenBank/DDBJ databases">
        <authorList>
            <person name="Varghese N."/>
            <person name="Submissions S."/>
        </authorList>
    </citation>
    <scope>NUCLEOTIDE SEQUENCE [LARGE SCALE GENOMIC DNA]</scope>
    <source>
        <strain evidence="14">LP51</strain>
    </source>
</reference>
<dbReference type="GO" id="GO:0006108">
    <property type="term" value="P:malate metabolic process"/>
    <property type="evidence" value="ECO:0007669"/>
    <property type="project" value="InterPro"/>
</dbReference>
<dbReference type="InterPro" id="IPR012302">
    <property type="entry name" value="Malic_NAD-bd"/>
</dbReference>
<dbReference type="AlphaFoldDB" id="A0A1I2SES2"/>
<evidence type="ECO:0000256" key="2">
    <source>
        <dbReference type="ARBA" id="ARBA00001946"/>
    </source>
</evidence>
<dbReference type="GO" id="GO:0004470">
    <property type="term" value="F:malic enzyme activity"/>
    <property type="evidence" value="ECO:0007669"/>
    <property type="project" value="InterPro"/>
</dbReference>
<evidence type="ECO:0000256" key="9">
    <source>
        <dbReference type="PIRSR" id="PIRSR036684-2"/>
    </source>
</evidence>
<comment type="cofactor">
    <cofactor evidence="2">
        <name>Mg(2+)</name>
        <dbReference type="ChEBI" id="CHEBI:18420"/>
    </cofactor>
</comment>
<sequence length="783" mass="86183">MDFNEKAKAALSLQRTNTTYNNTKMIKVKKEDALNYHMDGKPGKIEVVPTKMVSTQHDLALAYSPGVAEPCKEIYADKDNVYKYTAKGNLVGVISNGTAVLGLGNIGPDASKPVMEGKGVLFKKFAGIDVFDIEIDSTDPEEFIRIVKSLEPTFGGINLEDIKAPESFKIENALKTQMNIPLMHDDQHGTAIISSAALLNALELVGKKIGQIQMVINGAGAAAIACAKLYVALGVKLDNIVMFDKDGIIRPERNDLDIYRAQFVTTRKITTLEEAMQGADVFVGLSAGNVLPPEYVKLMAPNPIIFALANPDPEIPYDVAMATREDLIMATGRSDHPNQVNNVLGFPYIFRGALDVRATEINEAMKLAAVRALAELAKEPVPELVNKAYGDNTINFGRTYLIPKPLDPRLITAVSPAVAKAAMESGVARLPITDWEAYEHELKERIGIDQKLMSRITTQAKRDPKTVVFAEADNYKILKAAQIVQEQRIATPILLGNPERIKAIIKENNMDLYGALIIDPLAETEEARKEEYAQILYKKRQRKGITLYDARRLMRDRNYFGSMMLHNGEADALISGLTRDYSKTISPALQVIGVEEGINKVAGMYIVLGQKEPYFFADTTVNVNPSADELVDIIGLTARTVRFFDQEPRVAMLSFSNFGSVRGDIPDKGAEAVRKAKQRYPDLLIDGEMQANTALNKNLLRENYPFSELAEKGANTLVFPTLTSGNIAYKLLQEIGGVEVIGPVLMGMRKPVHILQLGSSVRDIVNMVAIAVVDAQNYNNQHI</sequence>
<feature type="active site" description="Proton acceptor" evidence="8">
    <location>
        <position position="118"/>
    </location>
</feature>
<keyword evidence="6" id="KW-0560">Oxidoreductase</keyword>
<dbReference type="InterPro" id="IPR042112">
    <property type="entry name" value="P_AcTrfase_dom2"/>
</dbReference>
<dbReference type="PANTHER" id="PTHR43237">
    <property type="entry name" value="NADP-DEPENDENT MALIC ENZYME"/>
    <property type="match status" value="1"/>
</dbReference>